<keyword evidence="2" id="KW-0436">Ligase</keyword>
<accession>A0A964UYJ9</accession>
<dbReference type="EMBL" id="JAAAHS010000297">
    <property type="protein sequence ID" value="NBE55247.1"/>
    <property type="molecule type" value="Genomic_DNA"/>
</dbReference>
<sequence length="41" mass="3831">MTRITTTVAGLVAAATLAALAAPAPAVATTTPAAPGRQALA</sequence>
<organism evidence="2 3">
    <name type="scientific">Streptomyces boluensis</name>
    <dbReference type="NCBI Taxonomy" id="1775135"/>
    <lineage>
        <taxon>Bacteria</taxon>
        <taxon>Bacillati</taxon>
        <taxon>Actinomycetota</taxon>
        <taxon>Actinomycetes</taxon>
        <taxon>Kitasatosporales</taxon>
        <taxon>Streptomycetaceae</taxon>
        <taxon>Streptomyces</taxon>
    </lineage>
</organism>
<dbReference type="EC" id="6.4.1.2" evidence="2"/>
<protein>
    <submittedName>
        <fullName evidence="2">Acetyl-CoA carboxylase biotin carboxyl carrier protein</fullName>
        <ecNumber evidence="2">6.4.1.2</ecNumber>
    </submittedName>
</protein>
<proteinExistence type="predicted"/>
<reference evidence="2" key="1">
    <citation type="submission" date="2020-01" db="EMBL/GenBank/DDBJ databases">
        <title>Whole-genome analyses of novel actinobacteria.</title>
        <authorList>
            <person name="Sahin N."/>
        </authorList>
    </citation>
    <scope>NUCLEOTIDE SEQUENCE</scope>
    <source>
        <strain evidence="2">YC537</strain>
    </source>
</reference>
<gene>
    <name evidence="2" type="ORF">GUY60_28235</name>
</gene>
<comment type="caution">
    <text evidence="2">The sequence shown here is derived from an EMBL/GenBank/DDBJ whole genome shotgun (WGS) entry which is preliminary data.</text>
</comment>
<dbReference type="Proteomes" id="UP000598297">
    <property type="component" value="Unassembled WGS sequence"/>
</dbReference>
<feature type="non-terminal residue" evidence="2">
    <location>
        <position position="41"/>
    </location>
</feature>
<evidence type="ECO:0000256" key="1">
    <source>
        <dbReference type="SAM" id="SignalP"/>
    </source>
</evidence>
<evidence type="ECO:0000313" key="2">
    <source>
        <dbReference type="EMBL" id="NBE55247.1"/>
    </source>
</evidence>
<name>A0A964UYJ9_9ACTN</name>
<feature type="signal peptide" evidence="1">
    <location>
        <begin position="1"/>
        <end position="21"/>
    </location>
</feature>
<feature type="chain" id="PRO_5039007141" evidence="1">
    <location>
        <begin position="22"/>
        <end position="41"/>
    </location>
</feature>
<keyword evidence="3" id="KW-1185">Reference proteome</keyword>
<evidence type="ECO:0000313" key="3">
    <source>
        <dbReference type="Proteomes" id="UP000598297"/>
    </source>
</evidence>
<keyword evidence="1" id="KW-0732">Signal</keyword>
<dbReference type="AlphaFoldDB" id="A0A964UYJ9"/>
<dbReference type="GO" id="GO:0003989">
    <property type="term" value="F:acetyl-CoA carboxylase activity"/>
    <property type="evidence" value="ECO:0007669"/>
    <property type="project" value="UniProtKB-EC"/>
</dbReference>